<comment type="caution">
    <text evidence="3">The sequence shown here is derived from an EMBL/GenBank/DDBJ whole genome shotgun (WGS) entry which is preliminary data.</text>
</comment>
<dbReference type="GO" id="GO:0005634">
    <property type="term" value="C:nucleus"/>
    <property type="evidence" value="ECO:0007669"/>
    <property type="project" value="UniProtKB-SubCell"/>
</dbReference>
<dbReference type="Gene3D" id="4.10.240.10">
    <property type="entry name" value="Zn(2)-C6 fungal-type DNA-binding domain"/>
    <property type="match status" value="1"/>
</dbReference>
<evidence type="ECO:0000313" key="4">
    <source>
        <dbReference type="Proteomes" id="UP000738349"/>
    </source>
</evidence>
<evidence type="ECO:0000256" key="1">
    <source>
        <dbReference type="ARBA" id="ARBA00023242"/>
    </source>
</evidence>
<dbReference type="GO" id="GO:0003677">
    <property type="term" value="F:DNA binding"/>
    <property type="evidence" value="ECO:0007669"/>
    <property type="project" value="UniProtKB-KW"/>
</dbReference>
<dbReference type="InterPro" id="IPR001138">
    <property type="entry name" value="Zn2Cys6_DnaBD"/>
</dbReference>
<accession>A0A9P9E0D6</accession>
<dbReference type="CDD" id="cd12148">
    <property type="entry name" value="fungal_TF_MHR"/>
    <property type="match status" value="1"/>
</dbReference>
<protein>
    <recommendedName>
        <fullName evidence="2">Zn(2)-C6 fungal-type domain-containing protein</fullName>
    </recommendedName>
</protein>
<dbReference type="AlphaFoldDB" id="A0A9P9E0D6"/>
<name>A0A9P9E0D6_9HYPO</name>
<sequence length="517" mass="57098">MNSSLRRACDGCRTRKVKCNGTSPCTQCAHLNLRCVFSPLSGRPKRVVRGSLVAQLRTSHVAFRSGYAPRPDTTSIVTQPGYSSEFFIGLVREFTAAVYPVNPIITPDELRTAISDMNDNFEDAALVFAFAAVTVSQTTISWASRDDLAALITDLIERSLGAHRRVESHNGFVSDLSVSVKSVVTCIFLGAALTAFKLFGRSFTMLREAIAIMQSLDTKQASCNCPDSDTTGNARRHRIHWEMYMHERFLSLVAGFPSSLPALSTGLAFIDSTIPPYIETGFNCLVRLFCIVDDTFLTNWTSYQQGGRVQNPSGITAQWVEGKQAQLDHDEARTAEAEQALQASGQGLLTALQHADLSVTRLWLRTLVWQLALSQGLLSSRSPRNRHEGLSLHFPAQRLPGQLRDLVGRLDSVTCIGAHGNGILQKLFEIISTVADVLALPSEVQTRDVATGQVEDLMISVRFLFGFRRVHKSERDHLLEKVDTLRQIYTEADFGDLSMASLEAEDISFDDEHQGSQ</sequence>
<dbReference type="PROSITE" id="PS00463">
    <property type="entry name" value="ZN2_CY6_FUNGAL_1"/>
    <property type="match status" value="1"/>
</dbReference>
<keyword evidence="4" id="KW-1185">Reference proteome</keyword>
<dbReference type="EMBL" id="JAGMUV010000018">
    <property type="protein sequence ID" value="KAH7129070.1"/>
    <property type="molecule type" value="Genomic_DNA"/>
</dbReference>
<dbReference type="PROSITE" id="PS50048">
    <property type="entry name" value="ZN2_CY6_FUNGAL_2"/>
    <property type="match status" value="1"/>
</dbReference>
<dbReference type="OrthoDB" id="2740448at2759"/>
<gene>
    <name evidence="3" type="ORF">EDB81DRAFT_697120</name>
</gene>
<dbReference type="SMART" id="SM00066">
    <property type="entry name" value="GAL4"/>
    <property type="match status" value="1"/>
</dbReference>
<dbReference type="Proteomes" id="UP000738349">
    <property type="component" value="Unassembled WGS sequence"/>
</dbReference>
<dbReference type="InterPro" id="IPR050797">
    <property type="entry name" value="Carb_Metab_Trans_Reg"/>
</dbReference>
<dbReference type="PANTHER" id="PTHR31668">
    <property type="entry name" value="GLUCOSE TRANSPORT TRANSCRIPTION REGULATOR RGT1-RELATED-RELATED"/>
    <property type="match status" value="1"/>
</dbReference>
<dbReference type="InterPro" id="IPR036864">
    <property type="entry name" value="Zn2-C6_fun-type_DNA-bd_sf"/>
</dbReference>
<dbReference type="CDD" id="cd00067">
    <property type="entry name" value="GAL4"/>
    <property type="match status" value="1"/>
</dbReference>
<dbReference type="SUPFAM" id="SSF57701">
    <property type="entry name" value="Zn2/Cys6 DNA-binding domain"/>
    <property type="match status" value="1"/>
</dbReference>
<dbReference type="Pfam" id="PF00172">
    <property type="entry name" value="Zn_clus"/>
    <property type="match status" value="1"/>
</dbReference>
<proteinExistence type="predicted"/>
<dbReference type="GO" id="GO:0000981">
    <property type="term" value="F:DNA-binding transcription factor activity, RNA polymerase II-specific"/>
    <property type="evidence" value="ECO:0007669"/>
    <property type="project" value="InterPro"/>
</dbReference>
<organism evidence="3 4">
    <name type="scientific">Dactylonectria macrodidyma</name>
    <dbReference type="NCBI Taxonomy" id="307937"/>
    <lineage>
        <taxon>Eukaryota</taxon>
        <taxon>Fungi</taxon>
        <taxon>Dikarya</taxon>
        <taxon>Ascomycota</taxon>
        <taxon>Pezizomycotina</taxon>
        <taxon>Sordariomycetes</taxon>
        <taxon>Hypocreomycetidae</taxon>
        <taxon>Hypocreales</taxon>
        <taxon>Nectriaceae</taxon>
        <taxon>Dactylonectria</taxon>
    </lineage>
</organism>
<feature type="domain" description="Zn(2)-C6 fungal-type" evidence="2">
    <location>
        <begin position="8"/>
        <end position="37"/>
    </location>
</feature>
<reference evidence="3" key="1">
    <citation type="journal article" date="2021" name="Nat. Commun.">
        <title>Genetic determinants of endophytism in the Arabidopsis root mycobiome.</title>
        <authorList>
            <person name="Mesny F."/>
            <person name="Miyauchi S."/>
            <person name="Thiergart T."/>
            <person name="Pickel B."/>
            <person name="Atanasova L."/>
            <person name="Karlsson M."/>
            <person name="Huettel B."/>
            <person name="Barry K.W."/>
            <person name="Haridas S."/>
            <person name="Chen C."/>
            <person name="Bauer D."/>
            <person name="Andreopoulos W."/>
            <person name="Pangilinan J."/>
            <person name="LaButti K."/>
            <person name="Riley R."/>
            <person name="Lipzen A."/>
            <person name="Clum A."/>
            <person name="Drula E."/>
            <person name="Henrissat B."/>
            <person name="Kohler A."/>
            <person name="Grigoriev I.V."/>
            <person name="Martin F.M."/>
            <person name="Hacquard S."/>
        </authorList>
    </citation>
    <scope>NUCLEOTIDE SEQUENCE</scope>
    <source>
        <strain evidence="3">MPI-CAGE-AT-0147</strain>
    </source>
</reference>
<dbReference type="GO" id="GO:0008270">
    <property type="term" value="F:zinc ion binding"/>
    <property type="evidence" value="ECO:0007669"/>
    <property type="project" value="InterPro"/>
</dbReference>
<evidence type="ECO:0000259" key="2">
    <source>
        <dbReference type="PROSITE" id="PS50048"/>
    </source>
</evidence>
<dbReference type="PANTHER" id="PTHR31668:SF24">
    <property type="entry name" value="TRANSCRIPTION FACTOR, PUTATIVE-RELATED"/>
    <property type="match status" value="1"/>
</dbReference>
<keyword evidence="1" id="KW-0539">Nucleus</keyword>
<evidence type="ECO:0000313" key="3">
    <source>
        <dbReference type="EMBL" id="KAH7129070.1"/>
    </source>
</evidence>